<dbReference type="SUPFAM" id="SSF54518">
    <property type="entry name" value="Tubby C-terminal domain-like"/>
    <property type="match status" value="1"/>
</dbReference>
<reference evidence="1" key="1">
    <citation type="submission" date="2022-01" db="EMBL/GenBank/DDBJ databases">
        <authorList>
            <person name="Criscuolo A."/>
        </authorList>
    </citation>
    <scope>NUCLEOTIDE SEQUENCE</scope>
    <source>
        <strain evidence="1">CIP111892</strain>
    </source>
</reference>
<dbReference type="InterPro" id="IPR007612">
    <property type="entry name" value="LOR"/>
</dbReference>
<organism evidence="1 2">
    <name type="scientific">Paenibacillus auburnensis</name>
    <dbReference type="NCBI Taxonomy" id="2905649"/>
    <lineage>
        <taxon>Bacteria</taxon>
        <taxon>Bacillati</taxon>
        <taxon>Bacillota</taxon>
        <taxon>Bacilli</taxon>
        <taxon>Bacillales</taxon>
        <taxon>Paenibacillaceae</taxon>
        <taxon>Paenibacillus</taxon>
    </lineage>
</organism>
<proteinExistence type="predicted"/>
<dbReference type="RefSeq" id="WP_236333521.1">
    <property type="nucleotide sequence ID" value="NZ_CAKMMG010000002.1"/>
</dbReference>
<evidence type="ECO:0000313" key="2">
    <source>
        <dbReference type="Proteomes" id="UP000838324"/>
    </source>
</evidence>
<gene>
    <name evidence="1" type="ORF">PAECIP111892_02529</name>
</gene>
<accession>A0ABN8GDW9</accession>
<comment type="caution">
    <text evidence="1">The sequence shown here is derived from an EMBL/GenBank/DDBJ whole genome shotgun (WGS) entry which is preliminary data.</text>
</comment>
<sequence>MNHAFSYKEYTIRKKVFSIMGAKLHIYNGSEELVLFSQMKAFKLKEDIALYTDESMQKELLRIKARSVIDFSATYDVHDSETGEHVGALRRKGLKSILKDEWVILDRHDQEMALIKEDSTLMALLRRFITLIPQKYNIEFDGNAIPAYRQNFNPFVTKIIADFSEDRTGQLDRRLGLAAGILLCAVEGKQD</sequence>
<name>A0ABN8GDW9_9BACL</name>
<dbReference type="InterPro" id="IPR025659">
    <property type="entry name" value="Tubby-like_C"/>
</dbReference>
<keyword evidence="2" id="KW-1185">Reference proteome</keyword>
<dbReference type="Proteomes" id="UP000838324">
    <property type="component" value="Unassembled WGS sequence"/>
</dbReference>
<dbReference type="Pfam" id="PF04525">
    <property type="entry name" value="LOR"/>
    <property type="match status" value="1"/>
</dbReference>
<protein>
    <submittedName>
        <fullName evidence="1">Uncharacterized protein</fullName>
    </submittedName>
</protein>
<evidence type="ECO:0000313" key="1">
    <source>
        <dbReference type="EMBL" id="CAH1204733.1"/>
    </source>
</evidence>
<dbReference type="EMBL" id="CAKMMG010000002">
    <property type="protein sequence ID" value="CAH1204733.1"/>
    <property type="molecule type" value="Genomic_DNA"/>
</dbReference>